<comment type="caution">
    <text evidence="1">The sequence shown here is derived from an EMBL/GenBank/DDBJ whole genome shotgun (WGS) entry which is preliminary data.</text>
</comment>
<evidence type="ECO:0000313" key="1">
    <source>
        <dbReference type="EMBL" id="KAJ5083162.1"/>
    </source>
</evidence>
<dbReference type="AlphaFoldDB" id="A0A9W9JVZ8"/>
<organism evidence="1 2">
    <name type="scientific">Penicillium angulare</name>
    <dbReference type="NCBI Taxonomy" id="116970"/>
    <lineage>
        <taxon>Eukaryota</taxon>
        <taxon>Fungi</taxon>
        <taxon>Dikarya</taxon>
        <taxon>Ascomycota</taxon>
        <taxon>Pezizomycotina</taxon>
        <taxon>Eurotiomycetes</taxon>
        <taxon>Eurotiomycetidae</taxon>
        <taxon>Eurotiales</taxon>
        <taxon>Aspergillaceae</taxon>
        <taxon>Penicillium</taxon>
    </lineage>
</organism>
<evidence type="ECO:0000313" key="2">
    <source>
        <dbReference type="Proteomes" id="UP001149165"/>
    </source>
</evidence>
<dbReference type="OrthoDB" id="4342556at2759"/>
<dbReference type="Proteomes" id="UP001149165">
    <property type="component" value="Unassembled WGS sequence"/>
</dbReference>
<protein>
    <submittedName>
        <fullName evidence="1">Uncharacterized protein</fullName>
    </submittedName>
</protein>
<reference evidence="1" key="2">
    <citation type="journal article" date="2023" name="IMA Fungus">
        <title>Comparative genomic study of the Penicillium genus elucidates a diverse pangenome and 15 lateral gene transfer events.</title>
        <authorList>
            <person name="Petersen C."/>
            <person name="Sorensen T."/>
            <person name="Nielsen M.R."/>
            <person name="Sondergaard T.E."/>
            <person name="Sorensen J.L."/>
            <person name="Fitzpatrick D.A."/>
            <person name="Frisvad J.C."/>
            <person name="Nielsen K.L."/>
        </authorList>
    </citation>
    <scope>NUCLEOTIDE SEQUENCE</scope>
    <source>
        <strain evidence="1">IBT 30069</strain>
    </source>
</reference>
<dbReference type="EMBL" id="JAPQKH010000008">
    <property type="protein sequence ID" value="KAJ5083162.1"/>
    <property type="molecule type" value="Genomic_DNA"/>
</dbReference>
<sequence length="90" mass="9701">MFSSTSTWLKSKSDLQHERVPIAFGIQAPVNADQGGGKNQIKQRSAQSSLASDQCTMAVSLDFEETGEQHHYCYDTLGEKAAAGHFPLGG</sequence>
<keyword evidence="2" id="KW-1185">Reference proteome</keyword>
<gene>
    <name evidence="1" type="ORF">N7456_012589</name>
</gene>
<reference evidence="1" key="1">
    <citation type="submission" date="2022-11" db="EMBL/GenBank/DDBJ databases">
        <authorList>
            <person name="Petersen C."/>
        </authorList>
    </citation>
    <scope>NUCLEOTIDE SEQUENCE</scope>
    <source>
        <strain evidence="1">IBT 30069</strain>
    </source>
</reference>
<accession>A0A9W9JVZ8</accession>
<name>A0A9W9JVZ8_9EURO</name>
<proteinExistence type="predicted"/>